<proteinExistence type="predicted"/>
<evidence type="ECO:0008006" key="3">
    <source>
        <dbReference type="Google" id="ProtNLM"/>
    </source>
</evidence>
<keyword evidence="2" id="KW-1185">Reference proteome</keyword>
<dbReference type="PANTHER" id="PTHR37984">
    <property type="entry name" value="PROTEIN CBG26694"/>
    <property type="match status" value="1"/>
</dbReference>
<dbReference type="InterPro" id="IPR012337">
    <property type="entry name" value="RNaseH-like_sf"/>
</dbReference>
<dbReference type="SUPFAM" id="SSF53098">
    <property type="entry name" value="Ribonuclease H-like"/>
    <property type="match status" value="1"/>
</dbReference>
<gene>
    <name evidence="1" type="ORF">O181_012194</name>
</gene>
<dbReference type="InterPro" id="IPR050951">
    <property type="entry name" value="Retrovirus_Pol_polyprotein"/>
</dbReference>
<dbReference type="GO" id="GO:0003676">
    <property type="term" value="F:nucleic acid binding"/>
    <property type="evidence" value="ECO:0007669"/>
    <property type="project" value="InterPro"/>
</dbReference>
<comment type="caution">
    <text evidence="1">The sequence shown here is derived from an EMBL/GenBank/DDBJ whole genome shotgun (WGS) entry which is preliminary data.</text>
</comment>
<evidence type="ECO:0000313" key="2">
    <source>
        <dbReference type="Proteomes" id="UP000765509"/>
    </source>
</evidence>
<evidence type="ECO:0000313" key="1">
    <source>
        <dbReference type="EMBL" id="MBW0472479.1"/>
    </source>
</evidence>
<organism evidence="1 2">
    <name type="scientific">Austropuccinia psidii MF-1</name>
    <dbReference type="NCBI Taxonomy" id="1389203"/>
    <lineage>
        <taxon>Eukaryota</taxon>
        <taxon>Fungi</taxon>
        <taxon>Dikarya</taxon>
        <taxon>Basidiomycota</taxon>
        <taxon>Pucciniomycotina</taxon>
        <taxon>Pucciniomycetes</taxon>
        <taxon>Pucciniales</taxon>
        <taxon>Sphaerophragmiaceae</taxon>
        <taxon>Austropuccinia</taxon>
    </lineage>
</organism>
<protein>
    <recommendedName>
        <fullName evidence="3">Integrase catalytic domain-containing protein</fullName>
    </recommendedName>
</protein>
<dbReference type="PANTHER" id="PTHR37984:SF5">
    <property type="entry name" value="PROTEIN NYNRIN-LIKE"/>
    <property type="match status" value="1"/>
</dbReference>
<dbReference type="InterPro" id="IPR036397">
    <property type="entry name" value="RNaseH_sf"/>
</dbReference>
<dbReference type="EMBL" id="AVOT02003103">
    <property type="protein sequence ID" value="MBW0472479.1"/>
    <property type="molecule type" value="Genomic_DNA"/>
</dbReference>
<sequence>MDLVNSLPPGGDRSFNACLVLVDWYRKTQIYLPCHKDDTEMDTAKMIWNRVIGHKGLLQNIISDRDPKFTSELWTNFHNLFGTKLSFSMAYHPKNDVFSRKNDTNLRRYDQKILSLWHRIKRL</sequence>
<dbReference type="Gene3D" id="3.30.420.10">
    <property type="entry name" value="Ribonuclease H-like superfamily/Ribonuclease H"/>
    <property type="match status" value="1"/>
</dbReference>
<dbReference type="Proteomes" id="UP000765509">
    <property type="component" value="Unassembled WGS sequence"/>
</dbReference>
<dbReference type="AlphaFoldDB" id="A0A9Q3GML8"/>
<reference evidence="1" key="1">
    <citation type="submission" date="2021-03" db="EMBL/GenBank/DDBJ databases">
        <title>Draft genome sequence of rust myrtle Austropuccinia psidii MF-1, a brazilian biotype.</title>
        <authorList>
            <person name="Quecine M.C."/>
            <person name="Pachon D.M.R."/>
            <person name="Bonatelli M.L."/>
            <person name="Correr F.H."/>
            <person name="Franceschini L.M."/>
            <person name="Leite T.F."/>
            <person name="Margarido G.R.A."/>
            <person name="Almeida C.A."/>
            <person name="Ferrarezi J.A."/>
            <person name="Labate C.A."/>
        </authorList>
    </citation>
    <scope>NUCLEOTIDE SEQUENCE</scope>
    <source>
        <strain evidence="1">MF-1</strain>
    </source>
</reference>
<name>A0A9Q3GML8_9BASI</name>
<accession>A0A9Q3GML8</accession>